<gene>
    <name evidence="1" type="ordered locus">RB2501_00556</name>
</gene>
<proteinExistence type="predicted"/>
<evidence type="ECO:0008006" key="3">
    <source>
        <dbReference type="Google" id="ProtNLM"/>
    </source>
</evidence>
<sequence>MFVGNSLTYYHDMPGMLQAMLSEKGHPVRIHQSTVPGMSLRGHFTQMITALTDSTAFTRGKMAGELTGTENKLLERNWNVVILQTGTVEALIPESRNLSVSPAIARTKSYLGGPARIILFNTWASDTTYPLQFCQPGAIIHPSLRSRPYCSETLDNLARHTGAINSGYAKLAADNGVEKSNHGDLFLEMRNLHAEVGLFDDAFHPSPAGSFLNACEFYFLLTGEKAADLDFNGPVPSPKAALLKQVVDRYHEDGNRIRKNPN</sequence>
<organism evidence="1 2">
    <name type="scientific">Robiginitalea biformata (strain ATCC BAA-864 / DSM 15991 / KCTC 12146 / HTCC2501)</name>
    <dbReference type="NCBI Taxonomy" id="313596"/>
    <lineage>
        <taxon>Bacteria</taxon>
        <taxon>Pseudomonadati</taxon>
        <taxon>Bacteroidota</taxon>
        <taxon>Flavobacteriia</taxon>
        <taxon>Flavobacteriales</taxon>
        <taxon>Flavobacteriaceae</taxon>
        <taxon>Robiginitalea</taxon>
    </lineage>
</organism>
<name>A4CNQ4_ROBBH</name>
<dbReference type="HOGENOM" id="CLU_1061209_0_0_10"/>
<dbReference type="AlphaFoldDB" id="A4CNQ4"/>
<dbReference type="Proteomes" id="UP000009049">
    <property type="component" value="Chromosome"/>
</dbReference>
<dbReference type="eggNOG" id="ENOG502ZRMZ">
    <property type="taxonomic scope" value="Bacteria"/>
</dbReference>
<dbReference type="Gene3D" id="3.40.50.1110">
    <property type="entry name" value="SGNH hydrolase"/>
    <property type="match status" value="1"/>
</dbReference>
<dbReference type="KEGG" id="rbi:RB2501_00556"/>
<dbReference type="InterPro" id="IPR036514">
    <property type="entry name" value="SGNH_hydro_sf"/>
</dbReference>
<evidence type="ECO:0000313" key="2">
    <source>
        <dbReference type="Proteomes" id="UP000009049"/>
    </source>
</evidence>
<reference evidence="1 2" key="1">
    <citation type="journal article" date="2009" name="J. Bacteriol.">
        <title>Complete genome sequence of Robiginitalea biformata HTCC2501.</title>
        <authorList>
            <person name="Oh H.M."/>
            <person name="Giovannoni S.J."/>
            <person name="Lee K."/>
            <person name="Ferriera S."/>
            <person name="Johnson J."/>
            <person name="Cho J.C."/>
        </authorList>
    </citation>
    <scope>NUCLEOTIDE SEQUENCE [LARGE SCALE GENOMIC DNA]</scope>
    <source>
        <strain evidence="2">ATCC BAA-864 / HTCC2501 / KCTC 12146</strain>
    </source>
</reference>
<evidence type="ECO:0000313" key="1">
    <source>
        <dbReference type="EMBL" id="EAR14521.1"/>
    </source>
</evidence>
<dbReference type="EMBL" id="CP001712">
    <property type="protein sequence ID" value="EAR14521.1"/>
    <property type="molecule type" value="Genomic_DNA"/>
</dbReference>
<dbReference type="STRING" id="313596.RB2501_00556"/>
<accession>A4CNQ4</accession>
<protein>
    <recommendedName>
        <fullName evidence="3">SGNH/GDSL hydrolase family protein</fullName>
    </recommendedName>
</protein>
<dbReference type="SUPFAM" id="SSF52266">
    <property type="entry name" value="SGNH hydrolase"/>
    <property type="match status" value="1"/>
</dbReference>
<dbReference type="GO" id="GO:0016788">
    <property type="term" value="F:hydrolase activity, acting on ester bonds"/>
    <property type="evidence" value="ECO:0007669"/>
    <property type="project" value="UniProtKB-ARBA"/>
</dbReference>
<keyword evidence="2" id="KW-1185">Reference proteome</keyword>